<dbReference type="Pfam" id="PF12833">
    <property type="entry name" value="HTH_18"/>
    <property type="match status" value="1"/>
</dbReference>
<dbReference type="InterPro" id="IPR018060">
    <property type="entry name" value="HTH_AraC"/>
</dbReference>
<dbReference type="SUPFAM" id="SSF51215">
    <property type="entry name" value="Regulatory protein AraC"/>
    <property type="match status" value="1"/>
</dbReference>
<dbReference type="AlphaFoldDB" id="A0A563U790"/>
<reference evidence="5 6" key="1">
    <citation type="submission" date="2019-07" db="EMBL/GenBank/DDBJ databases">
        <authorList>
            <person name="Kim J."/>
        </authorList>
    </citation>
    <scope>NUCLEOTIDE SEQUENCE [LARGE SCALE GENOMIC DNA]</scope>
    <source>
        <strain evidence="5 6">MJ1a</strain>
    </source>
</reference>
<evidence type="ECO:0000256" key="3">
    <source>
        <dbReference type="ARBA" id="ARBA00023163"/>
    </source>
</evidence>
<dbReference type="InterPro" id="IPR009057">
    <property type="entry name" value="Homeodomain-like_sf"/>
</dbReference>
<dbReference type="PANTHER" id="PTHR43280">
    <property type="entry name" value="ARAC-FAMILY TRANSCRIPTIONAL REGULATOR"/>
    <property type="match status" value="1"/>
</dbReference>
<dbReference type="EMBL" id="VOEI01000002">
    <property type="protein sequence ID" value="TWR27194.1"/>
    <property type="molecule type" value="Genomic_DNA"/>
</dbReference>
<dbReference type="SUPFAM" id="SSF46689">
    <property type="entry name" value="Homeodomain-like"/>
    <property type="match status" value="1"/>
</dbReference>
<accession>A0A563U790</accession>
<sequence length="298" mass="34339">MSVLTAPEKIIAYPLANLAGNRTDITVYAANGVDIVIDAAFLKPHRKDYFFMALVEQGDSRHWIDFLPYTIKPGHFYFTVPQQVHLKEESKPMKGYVLSFTEAFLMLEENRTLRNLPIITNPLSMHELILSDDDYAYLQDVLSKLTNEYNAGGVWQNQMLASWLRVALIYLSRLYNEQFGEHKVNQNYCLSLFRKFQELIGEHYATTHDVASYADLLNITPGHLNDSVKQHSGKTAIGHIHDRLLVEAKRSLLHTALSVKEVADQLGFEDAAYFNRFFKRLTNTTPMAFRQQIREMYN</sequence>
<keyword evidence="1" id="KW-0805">Transcription regulation</keyword>
<dbReference type="PROSITE" id="PS01124">
    <property type="entry name" value="HTH_ARAC_FAMILY_2"/>
    <property type="match status" value="1"/>
</dbReference>
<comment type="caution">
    <text evidence="5">The sequence shown here is derived from an EMBL/GenBank/DDBJ whole genome shotgun (WGS) entry which is preliminary data.</text>
</comment>
<organism evidence="5 6">
    <name type="scientific">Mucilaginibacter achroorhodeus</name>
    <dbReference type="NCBI Taxonomy" id="2599294"/>
    <lineage>
        <taxon>Bacteria</taxon>
        <taxon>Pseudomonadati</taxon>
        <taxon>Bacteroidota</taxon>
        <taxon>Sphingobacteriia</taxon>
        <taxon>Sphingobacteriales</taxon>
        <taxon>Sphingobacteriaceae</taxon>
        <taxon>Mucilaginibacter</taxon>
    </lineage>
</organism>
<keyword evidence="6" id="KW-1185">Reference proteome</keyword>
<gene>
    <name evidence="5" type="ORF">FPZ42_09205</name>
</gene>
<dbReference type="InterPro" id="IPR020449">
    <property type="entry name" value="Tscrpt_reg_AraC-type_HTH"/>
</dbReference>
<dbReference type="SMART" id="SM00342">
    <property type="entry name" value="HTH_ARAC"/>
    <property type="match status" value="1"/>
</dbReference>
<dbReference type="OrthoDB" id="2585681at2"/>
<dbReference type="GO" id="GO:0003700">
    <property type="term" value="F:DNA-binding transcription factor activity"/>
    <property type="evidence" value="ECO:0007669"/>
    <property type="project" value="InterPro"/>
</dbReference>
<protein>
    <submittedName>
        <fullName evidence="5">Helix-turn-helix domain-containing protein</fullName>
    </submittedName>
</protein>
<keyword evidence="3" id="KW-0804">Transcription</keyword>
<evidence type="ECO:0000256" key="1">
    <source>
        <dbReference type="ARBA" id="ARBA00023015"/>
    </source>
</evidence>
<dbReference type="GO" id="GO:0043565">
    <property type="term" value="F:sequence-specific DNA binding"/>
    <property type="evidence" value="ECO:0007669"/>
    <property type="project" value="InterPro"/>
</dbReference>
<dbReference type="RefSeq" id="WP_146270574.1">
    <property type="nucleotide sequence ID" value="NZ_VOEI01000002.1"/>
</dbReference>
<dbReference type="PRINTS" id="PR00032">
    <property type="entry name" value="HTHARAC"/>
</dbReference>
<evidence type="ECO:0000256" key="2">
    <source>
        <dbReference type="ARBA" id="ARBA00023125"/>
    </source>
</evidence>
<evidence type="ECO:0000313" key="5">
    <source>
        <dbReference type="EMBL" id="TWR27194.1"/>
    </source>
</evidence>
<dbReference type="Gene3D" id="1.10.10.60">
    <property type="entry name" value="Homeodomain-like"/>
    <property type="match status" value="1"/>
</dbReference>
<name>A0A563U790_9SPHI</name>
<dbReference type="InterPro" id="IPR037923">
    <property type="entry name" value="HTH-like"/>
</dbReference>
<evidence type="ECO:0000259" key="4">
    <source>
        <dbReference type="PROSITE" id="PS01124"/>
    </source>
</evidence>
<evidence type="ECO:0000313" key="6">
    <source>
        <dbReference type="Proteomes" id="UP000318010"/>
    </source>
</evidence>
<dbReference type="PANTHER" id="PTHR43280:SF32">
    <property type="entry name" value="TRANSCRIPTIONAL REGULATORY PROTEIN"/>
    <property type="match status" value="1"/>
</dbReference>
<keyword evidence="2" id="KW-0238">DNA-binding</keyword>
<dbReference type="Proteomes" id="UP000318010">
    <property type="component" value="Unassembled WGS sequence"/>
</dbReference>
<feature type="domain" description="HTH araC/xylS-type" evidence="4">
    <location>
        <begin position="194"/>
        <end position="292"/>
    </location>
</feature>
<proteinExistence type="predicted"/>